<organism evidence="6 7">
    <name type="scientific">Desulfotruncus arcticus DSM 17038</name>
    <dbReference type="NCBI Taxonomy" id="1121424"/>
    <lineage>
        <taxon>Bacteria</taxon>
        <taxon>Bacillati</taxon>
        <taxon>Bacillota</taxon>
        <taxon>Clostridia</taxon>
        <taxon>Eubacteriales</taxon>
        <taxon>Desulfallaceae</taxon>
        <taxon>Desulfotruncus</taxon>
    </lineage>
</organism>
<dbReference type="SUPFAM" id="SSF56281">
    <property type="entry name" value="Metallo-hydrolase/oxidoreductase"/>
    <property type="match status" value="1"/>
</dbReference>
<dbReference type="OrthoDB" id="9802248at2"/>
<dbReference type="AlphaFoldDB" id="A0A1I2ZIP1"/>
<dbReference type="SMART" id="SM00849">
    <property type="entry name" value="Lactamase_B"/>
    <property type="match status" value="1"/>
</dbReference>
<evidence type="ECO:0000259" key="5">
    <source>
        <dbReference type="SMART" id="SM00849"/>
    </source>
</evidence>
<dbReference type="InterPro" id="IPR051453">
    <property type="entry name" value="MBL_Glyoxalase_II"/>
</dbReference>
<keyword evidence="7" id="KW-1185">Reference proteome</keyword>
<gene>
    <name evidence="6" type="ORF">SAMN05660649_04957</name>
</gene>
<dbReference type="PANTHER" id="PTHR46233">
    <property type="entry name" value="HYDROXYACYLGLUTATHIONE HYDROLASE GLOC"/>
    <property type="match status" value="1"/>
</dbReference>
<evidence type="ECO:0000313" key="7">
    <source>
        <dbReference type="Proteomes" id="UP000199337"/>
    </source>
</evidence>
<dbReference type="InterPro" id="IPR001279">
    <property type="entry name" value="Metallo-B-lactamas"/>
</dbReference>
<sequence length="205" mass="21849">MLLKTLVVGMLGTNCYIIGCEKTGTGAVVDPGAESERVLEELKKLNLTCRYIILTHGHMDHIGEVGEIRAATGAKVLIHAADADRLVNPGRFSALPVGESKPGSADRTLQHGDEIEVGTIKIKVIHTPGHTPGGICLNTGNILITGDTLFAESVGRTDLPGGSYTDLINSIKERLLIFPDETGVYPGHGPSSTIGNERRFNPFLQ</sequence>
<comment type="cofactor">
    <cofactor evidence="1">
        <name>Zn(2+)</name>
        <dbReference type="ChEBI" id="CHEBI:29105"/>
    </cofactor>
</comment>
<dbReference type="GO" id="GO:0046872">
    <property type="term" value="F:metal ion binding"/>
    <property type="evidence" value="ECO:0007669"/>
    <property type="project" value="UniProtKB-KW"/>
</dbReference>
<name>A0A1I2ZIP1_9FIRM</name>
<dbReference type="PANTHER" id="PTHR46233:SF3">
    <property type="entry name" value="HYDROXYACYLGLUTATHIONE HYDROLASE GLOC"/>
    <property type="match status" value="1"/>
</dbReference>
<evidence type="ECO:0000256" key="1">
    <source>
        <dbReference type="ARBA" id="ARBA00001947"/>
    </source>
</evidence>
<dbReference type="STRING" id="341036.SAMN05660649_04957"/>
<dbReference type="Gene3D" id="3.60.15.10">
    <property type="entry name" value="Ribonuclease Z/Hydroxyacylglutathione hydrolase-like"/>
    <property type="match status" value="1"/>
</dbReference>
<dbReference type="CDD" id="cd06262">
    <property type="entry name" value="metallo-hydrolase-like_MBL-fold"/>
    <property type="match status" value="1"/>
</dbReference>
<keyword evidence="3" id="KW-0378">Hydrolase</keyword>
<evidence type="ECO:0000256" key="2">
    <source>
        <dbReference type="ARBA" id="ARBA00022723"/>
    </source>
</evidence>
<accession>A0A1I2ZIP1</accession>
<dbReference type="Pfam" id="PF00753">
    <property type="entry name" value="Lactamase_B"/>
    <property type="match status" value="1"/>
</dbReference>
<feature type="domain" description="Metallo-beta-lactamase" evidence="5">
    <location>
        <begin position="12"/>
        <end position="188"/>
    </location>
</feature>
<protein>
    <submittedName>
        <fullName evidence="6">Glyoxylase, beta-lactamase superfamily II</fullName>
    </submittedName>
</protein>
<dbReference type="Proteomes" id="UP000199337">
    <property type="component" value="Unassembled WGS sequence"/>
</dbReference>
<keyword evidence="4" id="KW-0862">Zinc</keyword>
<dbReference type="EMBL" id="FOOX01000029">
    <property type="protein sequence ID" value="SFH37600.1"/>
    <property type="molecule type" value="Genomic_DNA"/>
</dbReference>
<proteinExistence type="predicted"/>
<keyword evidence="2" id="KW-0479">Metal-binding</keyword>
<evidence type="ECO:0000256" key="3">
    <source>
        <dbReference type="ARBA" id="ARBA00022801"/>
    </source>
</evidence>
<dbReference type="RefSeq" id="WP_092475856.1">
    <property type="nucleotide sequence ID" value="NZ_FOOX01000029.1"/>
</dbReference>
<reference evidence="7" key="1">
    <citation type="submission" date="2016-10" db="EMBL/GenBank/DDBJ databases">
        <authorList>
            <person name="Varghese N."/>
            <person name="Submissions S."/>
        </authorList>
    </citation>
    <scope>NUCLEOTIDE SEQUENCE [LARGE SCALE GENOMIC DNA]</scope>
    <source>
        <strain evidence="7">DSM 17038</strain>
    </source>
</reference>
<evidence type="ECO:0000256" key="4">
    <source>
        <dbReference type="ARBA" id="ARBA00022833"/>
    </source>
</evidence>
<evidence type="ECO:0000313" key="6">
    <source>
        <dbReference type="EMBL" id="SFH37600.1"/>
    </source>
</evidence>
<dbReference type="InterPro" id="IPR036866">
    <property type="entry name" value="RibonucZ/Hydroxyglut_hydro"/>
</dbReference>
<dbReference type="GO" id="GO:0016787">
    <property type="term" value="F:hydrolase activity"/>
    <property type="evidence" value="ECO:0007669"/>
    <property type="project" value="UniProtKB-KW"/>
</dbReference>